<evidence type="ECO:0000313" key="12">
    <source>
        <dbReference type="EMBL" id="KAK3678334.1"/>
    </source>
</evidence>
<evidence type="ECO:0000256" key="6">
    <source>
        <dbReference type="ARBA" id="ARBA00023136"/>
    </source>
</evidence>
<evidence type="ECO:0000259" key="11">
    <source>
        <dbReference type="SMART" id="SM00665"/>
    </source>
</evidence>
<evidence type="ECO:0000256" key="2">
    <source>
        <dbReference type="ARBA" id="ARBA00022448"/>
    </source>
</evidence>
<keyword evidence="3 8" id="KW-0812">Transmembrane</keyword>
<feature type="compositionally biased region" description="Low complexity" evidence="7">
    <location>
        <begin position="202"/>
        <end position="218"/>
    </location>
</feature>
<dbReference type="Gene3D" id="2.60.40.1210">
    <property type="entry name" value="Cellobiose dehydrogenase, cytochrome domain"/>
    <property type="match status" value="1"/>
</dbReference>
<evidence type="ECO:0000256" key="1">
    <source>
        <dbReference type="ARBA" id="ARBA00004370"/>
    </source>
</evidence>
<evidence type="ECO:0000259" key="10">
    <source>
        <dbReference type="SMART" id="SM00664"/>
    </source>
</evidence>
<dbReference type="AlphaFoldDB" id="A0AAE1C538"/>
<dbReference type="CDD" id="cd08760">
    <property type="entry name" value="Cyt_b561_FRRS1_like"/>
    <property type="match status" value="1"/>
</dbReference>
<evidence type="ECO:0000256" key="8">
    <source>
        <dbReference type="SAM" id="Phobius"/>
    </source>
</evidence>
<evidence type="ECO:0000256" key="4">
    <source>
        <dbReference type="ARBA" id="ARBA00022982"/>
    </source>
</evidence>
<feature type="chain" id="PRO_5042226852" description="Cytochrome b561 domain-containing protein" evidence="9">
    <location>
        <begin position="26"/>
        <end position="413"/>
    </location>
</feature>
<dbReference type="Proteomes" id="UP001274830">
    <property type="component" value="Unassembled WGS sequence"/>
</dbReference>
<evidence type="ECO:0008006" key="14">
    <source>
        <dbReference type="Google" id="ProtNLM"/>
    </source>
</evidence>
<feature type="transmembrane region" description="Helical" evidence="8">
    <location>
        <begin position="382"/>
        <end position="401"/>
    </location>
</feature>
<dbReference type="CDD" id="cd09630">
    <property type="entry name" value="CDH_like_cytochrome"/>
    <property type="match status" value="1"/>
</dbReference>
<dbReference type="SMART" id="SM00665">
    <property type="entry name" value="B561"/>
    <property type="match status" value="1"/>
</dbReference>
<feature type="transmembrane region" description="Helical" evidence="8">
    <location>
        <begin position="346"/>
        <end position="370"/>
    </location>
</feature>
<gene>
    <name evidence="12" type="ORF">LTR78_001631</name>
</gene>
<evidence type="ECO:0000256" key="3">
    <source>
        <dbReference type="ARBA" id="ARBA00022692"/>
    </source>
</evidence>
<protein>
    <recommendedName>
        <fullName evidence="14">Cytochrome b561 domain-containing protein</fullName>
    </recommendedName>
</protein>
<sequence>MQISCKNLPAWAAALVVVGSLCANAQVLQNCPSTNLCFEVNVPDSTAQSGSGDIYLRISAPTSYSWAALGQGSQMRGTNMFVVYTSADGGNVTISQRSASRHNMPTEVSQSTVMVLEGSGVQGNTMTANIRCTGCTSWSGGTMNPTDSASNWIYAYKEGSALATNDAATSIQQHDEHGSLQLDLTQATGGSSQNPFLAAQTSNATNTSGTSGTTTTTQSGGGGGGGGGESSSSSNNSQNIILLVHASLAGIAFVALFPGGAILIRLANLKSVIWIHAAMQALAYIVFVAAAALGIYLAVNQGNFSRTGIDIAHPIIGLVLLGLFFFQPLGGWLHHRQFIKKGRRTAVSYVHIFTGRVGIALGMVNGALGFWVVGGRRTGAKIAYIVIVAVVYSGYIAVITMGERRRKKQSAES</sequence>
<name>A0AAE1C538_9PEZI</name>
<dbReference type="GO" id="GO:0016020">
    <property type="term" value="C:membrane"/>
    <property type="evidence" value="ECO:0007669"/>
    <property type="project" value="UniProtKB-SubCell"/>
</dbReference>
<dbReference type="EMBL" id="JAUTXT010000004">
    <property type="protein sequence ID" value="KAK3678334.1"/>
    <property type="molecule type" value="Genomic_DNA"/>
</dbReference>
<evidence type="ECO:0000256" key="9">
    <source>
        <dbReference type="SAM" id="SignalP"/>
    </source>
</evidence>
<keyword evidence="13" id="KW-1185">Reference proteome</keyword>
<evidence type="ECO:0000256" key="5">
    <source>
        <dbReference type="ARBA" id="ARBA00022989"/>
    </source>
</evidence>
<evidence type="ECO:0000313" key="13">
    <source>
        <dbReference type="Proteomes" id="UP001274830"/>
    </source>
</evidence>
<dbReference type="SUPFAM" id="SSF49344">
    <property type="entry name" value="CBD9-like"/>
    <property type="match status" value="1"/>
</dbReference>
<keyword evidence="9" id="KW-0732">Signal</keyword>
<dbReference type="PANTHER" id="PTHR47797">
    <property type="entry name" value="DEHYDROGENASE, PUTATIVE (AFU_ORTHOLOGUE AFUA_8G05805)-RELATED"/>
    <property type="match status" value="1"/>
</dbReference>
<keyword evidence="2" id="KW-0813">Transport</keyword>
<proteinExistence type="predicted"/>
<feature type="domain" description="Cytochrome b561" evidence="11">
    <location>
        <begin position="244"/>
        <end position="370"/>
    </location>
</feature>
<comment type="caution">
    <text evidence="12">The sequence shown here is derived from an EMBL/GenBank/DDBJ whole genome shotgun (WGS) entry which is preliminary data.</text>
</comment>
<keyword evidence="4" id="KW-0249">Electron transport</keyword>
<feature type="transmembrane region" description="Helical" evidence="8">
    <location>
        <begin position="240"/>
        <end position="266"/>
    </location>
</feature>
<feature type="signal peptide" evidence="9">
    <location>
        <begin position="1"/>
        <end position="25"/>
    </location>
</feature>
<feature type="transmembrane region" description="Helical" evidence="8">
    <location>
        <begin position="273"/>
        <end position="299"/>
    </location>
</feature>
<evidence type="ECO:0000256" key="7">
    <source>
        <dbReference type="SAM" id="MobiDB-lite"/>
    </source>
</evidence>
<accession>A0AAE1C538</accession>
<dbReference type="SMART" id="SM00664">
    <property type="entry name" value="DoH"/>
    <property type="match status" value="1"/>
</dbReference>
<dbReference type="InterPro" id="IPR015920">
    <property type="entry name" value="Cellobiose_DH-like_cyt"/>
</dbReference>
<reference evidence="12" key="1">
    <citation type="submission" date="2023-07" db="EMBL/GenBank/DDBJ databases">
        <title>Black Yeasts Isolated from many extreme environments.</title>
        <authorList>
            <person name="Coleine C."/>
            <person name="Stajich J.E."/>
            <person name="Selbmann L."/>
        </authorList>
    </citation>
    <scope>NUCLEOTIDE SEQUENCE</scope>
    <source>
        <strain evidence="12">CCFEE 5485</strain>
    </source>
</reference>
<dbReference type="InterPro" id="IPR006593">
    <property type="entry name" value="Cyt_b561/ferric_Rdtase_TM"/>
</dbReference>
<feature type="region of interest" description="Disordered" evidence="7">
    <location>
        <begin position="202"/>
        <end position="232"/>
    </location>
</feature>
<dbReference type="PANTHER" id="PTHR47797:SF1">
    <property type="entry name" value="CYTOCHROME B561 DOMAIN-CONTAINING PROTEIN-RELATED"/>
    <property type="match status" value="1"/>
</dbReference>
<feature type="domain" description="DOMON" evidence="10">
    <location>
        <begin position="66"/>
        <end position="157"/>
    </location>
</feature>
<feature type="compositionally biased region" description="Gly residues" evidence="7">
    <location>
        <begin position="219"/>
        <end position="229"/>
    </location>
</feature>
<comment type="subcellular location">
    <subcellularLocation>
        <location evidence="1">Membrane</location>
    </subcellularLocation>
</comment>
<dbReference type="Pfam" id="PF16010">
    <property type="entry name" value="CDH-cyt"/>
    <property type="match status" value="1"/>
</dbReference>
<organism evidence="12 13">
    <name type="scientific">Recurvomyces mirabilis</name>
    <dbReference type="NCBI Taxonomy" id="574656"/>
    <lineage>
        <taxon>Eukaryota</taxon>
        <taxon>Fungi</taxon>
        <taxon>Dikarya</taxon>
        <taxon>Ascomycota</taxon>
        <taxon>Pezizomycotina</taxon>
        <taxon>Dothideomycetes</taxon>
        <taxon>Dothideomycetidae</taxon>
        <taxon>Mycosphaerellales</taxon>
        <taxon>Teratosphaeriaceae</taxon>
        <taxon>Recurvomyces</taxon>
    </lineage>
</organism>
<dbReference type="InterPro" id="IPR005018">
    <property type="entry name" value="DOMON_domain"/>
</dbReference>
<feature type="transmembrane region" description="Helical" evidence="8">
    <location>
        <begin position="311"/>
        <end position="334"/>
    </location>
</feature>
<keyword evidence="5 8" id="KW-1133">Transmembrane helix</keyword>
<dbReference type="Gene3D" id="1.20.120.1770">
    <property type="match status" value="1"/>
</dbReference>
<keyword evidence="6 8" id="KW-0472">Membrane</keyword>